<keyword evidence="3" id="KW-1185">Reference proteome</keyword>
<evidence type="ECO:0000313" key="2">
    <source>
        <dbReference type="EMBL" id="TRM61239.1"/>
    </source>
</evidence>
<organism evidence="2 3">
    <name type="scientific">Schizophyllum amplum</name>
    <dbReference type="NCBI Taxonomy" id="97359"/>
    <lineage>
        <taxon>Eukaryota</taxon>
        <taxon>Fungi</taxon>
        <taxon>Dikarya</taxon>
        <taxon>Basidiomycota</taxon>
        <taxon>Agaricomycotina</taxon>
        <taxon>Agaricomycetes</taxon>
        <taxon>Agaricomycetidae</taxon>
        <taxon>Agaricales</taxon>
        <taxon>Schizophyllaceae</taxon>
        <taxon>Schizophyllum</taxon>
    </lineage>
</organism>
<sequence>MDPDEMISCLDEIAGLKDDCGKLEKFTDNFFDRWNFRNRKLASKLTKKCKKVEHKCNAASSSALAAHCRTETNERKARLSSEKAVSVPGIKGASTADLLGLASEQVSTPNSSSMTGQQPLSDSPKASEPLLALGPEPMRGPESTYVPVTGCASDARTTHDDAEDLILLYKNLLDEPSDRNLATPALTPTLLRRDSPDPMLIRLNSNSAHQASVSHGEGSPSLQGFVPALVGGREAGVASTQGEYKPG</sequence>
<name>A0A550C8X2_9AGAR</name>
<reference evidence="2 3" key="1">
    <citation type="journal article" date="2019" name="New Phytol.">
        <title>Comparative genomics reveals unique wood-decay strategies and fruiting body development in the Schizophyllaceae.</title>
        <authorList>
            <person name="Almasi E."/>
            <person name="Sahu N."/>
            <person name="Krizsan K."/>
            <person name="Balint B."/>
            <person name="Kovacs G.M."/>
            <person name="Kiss B."/>
            <person name="Cseklye J."/>
            <person name="Drula E."/>
            <person name="Henrissat B."/>
            <person name="Nagy I."/>
            <person name="Chovatia M."/>
            <person name="Adam C."/>
            <person name="LaButti K."/>
            <person name="Lipzen A."/>
            <person name="Riley R."/>
            <person name="Grigoriev I.V."/>
            <person name="Nagy L.G."/>
        </authorList>
    </citation>
    <scope>NUCLEOTIDE SEQUENCE [LARGE SCALE GENOMIC DNA]</scope>
    <source>
        <strain evidence="2 3">NL-1724</strain>
    </source>
</reference>
<dbReference type="Proteomes" id="UP000320762">
    <property type="component" value="Unassembled WGS sequence"/>
</dbReference>
<evidence type="ECO:0000256" key="1">
    <source>
        <dbReference type="SAM" id="MobiDB-lite"/>
    </source>
</evidence>
<proteinExistence type="predicted"/>
<evidence type="ECO:0000313" key="3">
    <source>
        <dbReference type="Proteomes" id="UP000320762"/>
    </source>
</evidence>
<feature type="compositionally biased region" description="Polar residues" evidence="1">
    <location>
        <begin position="104"/>
        <end position="121"/>
    </location>
</feature>
<accession>A0A550C8X2</accession>
<protein>
    <submittedName>
        <fullName evidence="2">Uncharacterized protein</fullName>
    </submittedName>
</protein>
<gene>
    <name evidence="2" type="ORF">BD626DRAFT_501889</name>
</gene>
<feature type="region of interest" description="Disordered" evidence="1">
    <location>
        <begin position="104"/>
        <end position="142"/>
    </location>
</feature>
<dbReference type="AlphaFoldDB" id="A0A550C8X2"/>
<comment type="caution">
    <text evidence="2">The sequence shown here is derived from an EMBL/GenBank/DDBJ whole genome shotgun (WGS) entry which is preliminary data.</text>
</comment>
<dbReference type="EMBL" id="VDMD01000017">
    <property type="protein sequence ID" value="TRM61239.1"/>
    <property type="molecule type" value="Genomic_DNA"/>
</dbReference>